<evidence type="ECO:0000256" key="1">
    <source>
        <dbReference type="ARBA" id="ARBA00004123"/>
    </source>
</evidence>
<organism evidence="6 7">
    <name type="scientific">Macrostomum lignano</name>
    <dbReference type="NCBI Taxonomy" id="282301"/>
    <lineage>
        <taxon>Eukaryota</taxon>
        <taxon>Metazoa</taxon>
        <taxon>Spiralia</taxon>
        <taxon>Lophotrochozoa</taxon>
        <taxon>Platyhelminthes</taxon>
        <taxon>Rhabditophora</taxon>
        <taxon>Macrostomorpha</taxon>
        <taxon>Macrostomida</taxon>
        <taxon>Macrostomidae</taxon>
        <taxon>Macrostomum</taxon>
    </lineage>
</organism>
<keyword evidence="2 3" id="KW-0371">Homeobox</keyword>
<dbReference type="PROSITE" id="PS50071">
    <property type="entry name" value="HOMEOBOX_2"/>
    <property type="match status" value="1"/>
</dbReference>
<dbReference type="WBParaSite" id="maker-unitig_37089-snap-gene-0.1-mRNA-1">
    <property type="protein sequence ID" value="maker-unitig_37089-snap-gene-0.1-mRNA-1"/>
    <property type="gene ID" value="maker-unitig_37089-snap-gene-0.1"/>
</dbReference>
<evidence type="ECO:0000259" key="5">
    <source>
        <dbReference type="PROSITE" id="PS50071"/>
    </source>
</evidence>
<protein>
    <submittedName>
        <fullName evidence="7">Homeobox domain-containing protein</fullName>
    </submittedName>
</protein>
<keyword evidence="2 3" id="KW-0238">DNA-binding</keyword>
<dbReference type="InterPro" id="IPR001356">
    <property type="entry name" value="HD"/>
</dbReference>
<evidence type="ECO:0000313" key="7">
    <source>
        <dbReference type="WBParaSite" id="maker-unitig_37089-snap-gene-0.1-mRNA-1"/>
    </source>
</evidence>
<feature type="domain" description="Homeobox" evidence="5">
    <location>
        <begin position="194"/>
        <end position="244"/>
    </location>
</feature>
<reference evidence="7" key="1">
    <citation type="submission" date="2016-11" db="UniProtKB">
        <authorList>
            <consortium name="WormBaseParasite"/>
        </authorList>
    </citation>
    <scope>IDENTIFICATION</scope>
</reference>
<keyword evidence="2 3" id="KW-0539">Nucleus</keyword>
<dbReference type="PANTHER" id="PTHR24340">
    <property type="entry name" value="HOMEOBOX PROTEIN NKX"/>
    <property type="match status" value="1"/>
</dbReference>
<dbReference type="SUPFAM" id="SSF46689">
    <property type="entry name" value="Homeodomain-like"/>
    <property type="match status" value="1"/>
</dbReference>
<dbReference type="Proteomes" id="UP000095280">
    <property type="component" value="Unplaced"/>
</dbReference>
<feature type="region of interest" description="Disordered" evidence="4">
    <location>
        <begin position="93"/>
        <end position="128"/>
    </location>
</feature>
<dbReference type="GO" id="GO:0030154">
    <property type="term" value="P:cell differentiation"/>
    <property type="evidence" value="ECO:0007669"/>
    <property type="project" value="TreeGrafter"/>
</dbReference>
<proteinExistence type="predicted"/>
<evidence type="ECO:0000256" key="4">
    <source>
        <dbReference type="SAM" id="MobiDB-lite"/>
    </source>
</evidence>
<accession>A0A1I8FJ86</accession>
<dbReference type="GO" id="GO:0005634">
    <property type="term" value="C:nucleus"/>
    <property type="evidence" value="ECO:0007669"/>
    <property type="project" value="UniProtKB-SubCell"/>
</dbReference>
<evidence type="ECO:0000256" key="2">
    <source>
        <dbReference type="PROSITE-ProRule" id="PRU00108"/>
    </source>
</evidence>
<dbReference type="Gene3D" id="1.10.10.60">
    <property type="entry name" value="Homeodomain-like"/>
    <property type="match status" value="1"/>
</dbReference>
<keyword evidence="6" id="KW-1185">Reference proteome</keyword>
<dbReference type="InterPro" id="IPR050394">
    <property type="entry name" value="Homeobox_NK-like"/>
</dbReference>
<evidence type="ECO:0000256" key="3">
    <source>
        <dbReference type="RuleBase" id="RU000682"/>
    </source>
</evidence>
<dbReference type="GO" id="GO:0000981">
    <property type="term" value="F:DNA-binding transcription factor activity, RNA polymerase II-specific"/>
    <property type="evidence" value="ECO:0007669"/>
    <property type="project" value="TreeGrafter"/>
</dbReference>
<feature type="region of interest" description="Disordered" evidence="4">
    <location>
        <begin position="164"/>
        <end position="205"/>
    </location>
</feature>
<comment type="subcellular location">
    <subcellularLocation>
        <location evidence="1 2 3">Nucleus</location>
    </subcellularLocation>
</comment>
<dbReference type="InterPro" id="IPR009057">
    <property type="entry name" value="Homeodomain-like_sf"/>
</dbReference>
<dbReference type="SMART" id="SM00389">
    <property type="entry name" value="HOX"/>
    <property type="match status" value="1"/>
</dbReference>
<dbReference type="GO" id="GO:0000978">
    <property type="term" value="F:RNA polymerase II cis-regulatory region sequence-specific DNA binding"/>
    <property type="evidence" value="ECO:0007669"/>
    <property type="project" value="TreeGrafter"/>
</dbReference>
<dbReference type="Pfam" id="PF00046">
    <property type="entry name" value="Homeodomain"/>
    <property type="match status" value="1"/>
</dbReference>
<dbReference type="PANTHER" id="PTHR24340:SF21">
    <property type="entry name" value="HOMEOBOX PROTEIN NKX-6.2"/>
    <property type="match status" value="1"/>
</dbReference>
<dbReference type="CDD" id="cd00086">
    <property type="entry name" value="homeodomain"/>
    <property type="match status" value="1"/>
</dbReference>
<dbReference type="AlphaFoldDB" id="A0A1I8FJ86"/>
<sequence>LSSTGMTDGHNQRCRKDTPNCRSMLAGFDAFDIQFEYEHMPSFIAMSTPHSITDILNKNWSDSSLRTQAESKSAAAAASTLMQLMQGASVLIPRSTQPQQQQQISASVASTLLPPPHHRHRRRPPSSGRRCCLRLRRCRTSGREGRTADADCAATAAAVVPRAQRLRSQRRDEWRRRAAPSNVPQARSRPAADGKRKHTRPTFSGQQIFALEKTFEQHKYLAGPERARLAYLLGMSESQVKVRL</sequence>
<evidence type="ECO:0000313" key="6">
    <source>
        <dbReference type="Proteomes" id="UP000095280"/>
    </source>
</evidence>
<name>A0A1I8FJ86_9PLAT</name>